<dbReference type="Proteomes" id="UP001175001">
    <property type="component" value="Unassembled WGS sequence"/>
</dbReference>
<keyword evidence="2" id="KW-0736">Signalosome</keyword>
<accession>A0AA39YX35</accession>
<feature type="domain" description="MPN" evidence="4">
    <location>
        <begin position="86"/>
        <end position="230"/>
    </location>
</feature>
<dbReference type="Pfam" id="PF01398">
    <property type="entry name" value="JAB"/>
    <property type="match status" value="1"/>
</dbReference>
<evidence type="ECO:0000256" key="3">
    <source>
        <dbReference type="SAM" id="MobiDB-lite"/>
    </source>
</evidence>
<keyword evidence="2" id="KW-0539">Nucleus</keyword>
<dbReference type="InterPro" id="IPR037518">
    <property type="entry name" value="MPN"/>
</dbReference>
<dbReference type="Gene3D" id="3.40.140.10">
    <property type="entry name" value="Cytidine Deaminase, domain 2"/>
    <property type="match status" value="1"/>
</dbReference>
<dbReference type="EMBL" id="JAUJDW010000013">
    <property type="protein sequence ID" value="KAK0659636.1"/>
    <property type="molecule type" value="Genomic_DNA"/>
</dbReference>
<evidence type="ECO:0000313" key="6">
    <source>
        <dbReference type="Proteomes" id="UP001175001"/>
    </source>
</evidence>
<dbReference type="InterPro" id="IPR033859">
    <property type="entry name" value="MPN_CSN6"/>
</dbReference>
<dbReference type="GO" id="GO:0005737">
    <property type="term" value="C:cytoplasm"/>
    <property type="evidence" value="ECO:0007669"/>
    <property type="project" value="UniProtKB-SubCell"/>
</dbReference>
<comment type="subcellular location">
    <subcellularLocation>
        <location evidence="2">Cytoplasm</location>
    </subcellularLocation>
    <subcellularLocation>
        <location evidence="2">Nucleus</location>
    </subcellularLocation>
</comment>
<proteinExistence type="inferred from homology"/>
<protein>
    <recommendedName>
        <fullName evidence="2">COP9 signalosome complex subunit 6</fullName>
    </recommendedName>
</protein>
<name>A0AA39YX35_9PEZI</name>
<dbReference type="PANTHER" id="PTHR10540">
    <property type="entry name" value="EUKARYOTIC TRANSLATION INITIATION FACTOR 3 SUBUNIT F-RELATED"/>
    <property type="match status" value="1"/>
</dbReference>
<comment type="similarity">
    <text evidence="1 2">Belongs to the peptidase M67A family. CSN6 subfamily.</text>
</comment>
<reference evidence="5" key="1">
    <citation type="submission" date="2023-06" db="EMBL/GenBank/DDBJ databases">
        <title>Multi-omics analyses reveal the molecular pathogenesis toolkit of Lasiodiplodia hormozganensis, a cross-kingdom pathogen.</title>
        <authorList>
            <person name="Felix C."/>
            <person name="Meneses R."/>
            <person name="Goncalves M.F.M."/>
            <person name="Tilleman L."/>
            <person name="Duarte A.S."/>
            <person name="Jorrin-Novo J.V."/>
            <person name="Van De Peer Y."/>
            <person name="Deforce D."/>
            <person name="Van Nieuwerburgh F."/>
            <person name="Esteves A.C."/>
            <person name="Alves A."/>
        </authorList>
    </citation>
    <scope>NUCLEOTIDE SEQUENCE</scope>
    <source>
        <strain evidence="5">CBS 339.90</strain>
    </source>
</reference>
<dbReference type="CDD" id="cd08063">
    <property type="entry name" value="MPN_CSN6"/>
    <property type="match status" value="1"/>
</dbReference>
<dbReference type="PROSITE" id="PS50249">
    <property type="entry name" value="MPN"/>
    <property type="match status" value="1"/>
</dbReference>
<keyword evidence="6" id="KW-1185">Reference proteome</keyword>
<feature type="compositionally biased region" description="Gly residues" evidence="3">
    <location>
        <begin position="453"/>
        <end position="463"/>
    </location>
</feature>
<feature type="region of interest" description="Disordered" evidence="3">
    <location>
        <begin position="1"/>
        <end position="36"/>
    </location>
</feature>
<dbReference type="GO" id="GO:0000338">
    <property type="term" value="P:protein deneddylation"/>
    <property type="evidence" value="ECO:0007669"/>
    <property type="project" value="InterPro"/>
</dbReference>
<evidence type="ECO:0000256" key="1">
    <source>
        <dbReference type="ARBA" id="ARBA00010893"/>
    </source>
</evidence>
<dbReference type="InterPro" id="IPR000555">
    <property type="entry name" value="JAMM/MPN+_dom"/>
</dbReference>
<gene>
    <name evidence="5" type="primary">csnF</name>
    <name evidence="5" type="ORF">DIS24_g3984</name>
</gene>
<feature type="region of interest" description="Disordered" evidence="3">
    <location>
        <begin position="449"/>
        <end position="476"/>
    </location>
</feature>
<dbReference type="PANTHER" id="PTHR10540:SF8">
    <property type="entry name" value="COP9 SIGNALOSOME COMPLEX SUBUNIT 6"/>
    <property type="match status" value="1"/>
</dbReference>
<comment type="function">
    <text evidence="2">Component of the COP9 signalosome complex (CSN), a complex involved in various cellular and developmental processes.</text>
</comment>
<dbReference type="InterPro" id="IPR024969">
    <property type="entry name" value="EIF3F/CSN6-like_C"/>
</dbReference>
<dbReference type="GO" id="GO:0008237">
    <property type="term" value="F:metallopeptidase activity"/>
    <property type="evidence" value="ECO:0007669"/>
    <property type="project" value="InterPro"/>
</dbReference>
<dbReference type="AlphaFoldDB" id="A0AA39YX35"/>
<evidence type="ECO:0000256" key="2">
    <source>
        <dbReference type="RuleBase" id="RU367006"/>
    </source>
</evidence>
<dbReference type="Pfam" id="PF13012">
    <property type="entry name" value="MitMem_reg"/>
    <property type="match status" value="1"/>
</dbReference>
<sequence>MTLHGPCALRPGALSSGTTTAPPPPQHQHLPRSSKLDGRVQTPQLAFASTLSSARQAPPRKLVIMADAEENPLISSTRASDTSPQVQLHPLVLLTVSDYITRHTLRQQSGPVVGAIIGRQNGREITMEVAFEAKLIAGDDGEVRIDDAWFGERLEQYKTVFKSPPLDLVGWFTLGAPAGPAPHHLAIHEYIQNVHNEAALLLLFHPESVLEGNATGGKLPLTIYESLWEGGVGNDKATSMEIDSGAAGQGKQQKFRELTYSVETGEAEMIAVDFVAKGGGNATDVDQARKGSIVAGNGTNKAKSKGKAKADVESAELSDDSVPLTAEDEELLASLTAKSNAIKMLRARINLLQAYLSELPPSYLTDAQIPQTKNPTEQPNHEILRAIQALLSRLPLLAPPDRATFAREAIEQRADVELTNMLASITGSLGAASELGKKFAIVDSARNSRRSAGGMGGPFGMGGRPPFDIDGNPGGGFFDNPMGGVSGAYVSPGEGRVFPGRHR</sequence>
<evidence type="ECO:0000259" key="4">
    <source>
        <dbReference type="PROSITE" id="PS50249"/>
    </source>
</evidence>
<comment type="caution">
    <text evidence="5">The sequence shown here is derived from an EMBL/GenBank/DDBJ whole genome shotgun (WGS) entry which is preliminary data.</text>
</comment>
<keyword evidence="2" id="KW-0963">Cytoplasm</keyword>
<evidence type="ECO:0000313" key="5">
    <source>
        <dbReference type="EMBL" id="KAK0659636.1"/>
    </source>
</evidence>
<dbReference type="GO" id="GO:0008180">
    <property type="term" value="C:COP9 signalosome"/>
    <property type="evidence" value="ECO:0007669"/>
    <property type="project" value="UniProtKB-UniRule"/>
</dbReference>
<organism evidence="5 6">
    <name type="scientific">Lasiodiplodia hormozganensis</name>
    <dbReference type="NCBI Taxonomy" id="869390"/>
    <lineage>
        <taxon>Eukaryota</taxon>
        <taxon>Fungi</taxon>
        <taxon>Dikarya</taxon>
        <taxon>Ascomycota</taxon>
        <taxon>Pezizomycotina</taxon>
        <taxon>Dothideomycetes</taxon>
        <taxon>Dothideomycetes incertae sedis</taxon>
        <taxon>Botryosphaeriales</taxon>
        <taxon>Botryosphaeriaceae</taxon>
        <taxon>Lasiodiplodia</taxon>
    </lineage>
</organism>